<reference evidence="2 3" key="1">
    <citation type="submission" date="2020-04" db="EMBL/GenBank/DDBJ databases">
        <title>Bacillus sp. UniB3 isolated from commercial digestive syrup.</title>
        <authorList>
            <person name="Thorat V."/>
            <person name="Kirdat K."/>
            <person name="Tiwarekar B."/>
            <person name="Yadav A."/>
        </authorList>
    </citation>
    <scope>NUCLEOTIDE SEQUENCE [LARGE SCALE GENOMIC DNA]</scope>
    <source>
        <strain evidence="2 3">UniB3</strain>
    </source>
</reference>
<dbReference type="EMBL" id="JABBPK010000001">
    <property type="protein sequence ID" value="NMO78545.1"/>
    <property type="molecule type" value="Genomic_DNA"/>
</dbReference>
<keyword evidence="3" id="KW-1185">Reference proteome</keyword>
<gene>
    <name evidence="2" type="ORF">HHU08_16295</name>
</gene>
<evidence type="ECO:0000313" key="2">
    <source>
        <dbReference type="EMBL" id="NMO78545.1"/>
    </source>
</evidence>
<dbReference type="RefSeq" id="WP_169188863.1">
    <property type="nucleotide sequence ID" value="NZ_JABBPK010000001.1"/>
</dbReference>
<dbReference type="Proteomes" id="UP000588491">
    <property type="component" value="Unassembled WGS sequence"/>
</dbReference>
<feature type="chain" id="PRO_5031435718" evidence="1">
    <location>
        <begin position="25"/>
        <end position="155"/>
    </location>
</feature>
<accession>A0A7Y0PN80</accession>
<feature type="signal peptide" evidence="1">
    <location>
        <begin position="1"/>
        <end position="24"/>
    </location>
</feature>
<proteinExistence type="predicted"/>
<evidence type="ECO:0000256" key="1">
    <source>
        <dbReference type="SAM" id="SignalP"/>
    </source>
</evidence>
<sequence>MFIRHILFLTLLISLLTTTWPTHGMEDKASTHHDEFNYSMSELKDTIRNIQSKADINSNLGMKHEVVRGDMYNNVVWRFDLGSQPTYQFVSENDSIDMEGLQERTIKYIVFLSFGEDEETIISKSIYYCDENGAIHEVKYIENIERENIILPPSK</sequence>
<evidence type="ECO:0000313" key="3">
    <source>
        <dbReference type="Proteomes" id="UP000588491"/>
    </source>
</evidence>
<organism evidence="2 3">
    <name type="scientific">Niallia alba</name>
    <dbReference type="NCBI Taxonomy" id="2729105"/>
    <lineage>
        <taxon>Bacteria</taxon>
        <taxon>Bacillati</taxon>
        <taxon>Bacillota</taxon>
        <taxon>Bacilli</taxon>
        <taxon>Bacillales</taxon>
        <taxon>Bacillaceae</taxon>
        <taxon>Niallia</taxon>
    </lineage>
</organism>
<keyword evidence="1" id="KW-0732">Signal</keyword>
<comment type="caution">
    <text evidence="2">The sequence shown here is derived from an EMBL/GenBank/DDBJ whole genome shotgun (WGS) entry which is preliminary data.</text>
</comment>
<name>A0A7Y0PN80_9BACI</name>
<protein>
    <submittedName>
        <fullName evidence="2">Uncharacterized protein</fullName>
    </submittedName>
</protein>
<dbReference type="AlphaFoldDB" id="A0A7Y0PN80"/>